<dbReference type="SMART" id="SM00369">
    <property type="entry name" value="LRR_TYP"/>
    <property type="match status" value="2"/>
</dbReference>
<evidence type="ECO:0000313" key="6">
    <source>
        <dbReference type="EMBL" id="KAH3748825.1"/>
    </source>
</evidence>
<feature type="signal peptide" evidence="4">
    <location>
        <begin position="1"/>
        <end position="22"/>
    </location>
</feature>
<gene>
    <name evidence="6" type="ORF">DPMN_183280</name>
</gene>
<dbReference type="PANTHER" id="PTHR24369">
    <property type="entry name" value="ANTIGEN BSP, PUTATIVE-RELATED"/>
    <property type="match status" value="1"/>
</dbReference>
<comment type="caution">
    <text evidence="6">The sequence shown here is derived from an EMBL/GenBank/DDBJ whole genome shotgun (WGS) entry which is preliminary data.</text>
</comment>
<dbReference type="SUPFAM" id="SSF52058">
    <property type="entry name" value="L domain-like"/>
    <property type="match status" value="1"/>
</dbReference>
<dbReference type="PROSITE" id="PS51450">
    <property type="entry name" value="LRR"/>
    <property type="match status" value="1"/>
</dbReference>
<keyword evidence="2 4" id="KW-0732">Signal</keyword>
<evidence type="ECO:0000256" key="4">
    <source>
        <dbReference type="SAM" id="SignalP"/>
    </source>
</evidence>
<keyword evidence="7" id="KW-1185">Reference proteome</keyword>
<dbReference type="Pfam" id="PF01462">
    <property type="entry name" value="LRRNT"/>
    <property type="match status" value="1"/>
</dbReference>
<reference evidence="6" key="2">
    <citation type="submission" date="2020-11" db="EMBL/GenBank/DDBJ databases">
        <authorList>
            <person name="McCartney M.A."/>
            <person name="Auch B."/>
            <person name="Kono T."/>
            <person name="Mallez S."/>
            <person name="Becker A."/>
            <person name="Gohl D.M."/>
            <person name="Silverstein K.A.T."/>
            <person name="Koren S."/>
            <person name="Bechman K.B."/>
            <person name="Herman A."/>
            <person name="Abrahante J.E."/>
            <person name="Garbe J."/>
        </authorList>
    </citation>
    <scope>NUCLEOTIDE SEQUENCE</scope>
    <source>
        <strain evidence="6">Duluth1</strain>
        <tissue evidence="6">Whole animal</tissue>
    </source>
</reference>
<feature type="domain" description="LRRNT" evidence="5">
    <location>
        <begin position="23"/>
        <end position="55"/>
    </location>
</feature>
<protein>
    <recommendedName>
        <fullName evidence="5">LRRNT domain-containing protein</fullName>
    </recommendedName>
</protein>
<accession>A0A9D4I5C5</accession>
<dbReference type="InterPro" id="IPR001611">
    <property type="entry name" value="Leu-rich_rpt"/>
</dbReference>
<dbReference type="Gene3D" id="3.80.10.10">
    <property type="entry name" value="Ribonuclease Inhibitor"/>
    <property type="match status" value="1"/>
</dbReference>
<organism evidence="6 7">
    <name type="scientific">Dreissena polymorpha</name>
    <name type="common">Zebra mussel</name>
    <name type="synonym">Mytilus polymorpha</name>
    <dbReference type="NCBI Taxonomy" id="45954"/>
    <lineage>
        <taxon>Eukaryota</taxon>
        <taxon>Metazoa</taxon>
        <taxon>Spiralia</taxon>
        <taxon>Lophotrochozoa</taxon>
        <taxon>Mollusca</taxon>
        <taxon>Bivalvia</taxon>
        <taxon>Autobranchia</taxon>
        <taxon>Heteroconchia</taxon>
        <taxon>Euheterodonta</taxon>
        <taxon>Imparidentia</taxon>
        <taxon>Neoheterodontei</taxon>
        <taxon>Myida</taxon>
        <taxon>Dreissenoidea</taxon>
        <taxon>Dreissenidae</taxon>
        <taxon>Dreissena</taxon>
    </lineage>
</organism>
<evidence type="ECO:0000259" key="5">
    <source>
        <dbReference type="SMART" id="SM00013"/>
    </source>
</evidence>
<dbReference type="InterPro" id="IPR000372">
    <property type="entry name" value="LRRNT"/>
</dbReference>
<reference evidence="6" key="1">
    <citation type="journal article" date="2019" name="bioRxiv">
        <title>The Genome of the Zebra Mussel, Dreissena polymorpha: A Resource for Invasive Species Research.</title>
        <authorList>
            <person name="McCartney M.A."/>
            <person name="Auch B."/>
            <person name="Kono T."/>
            <person name="Mallez S."/>
            <person name="Zhang Y."/>
            <person name="Obille A."/>
            <person name="Becker A."/>
            <person name="Abrahante J.E."/>
            <person name="Garbe J."/>
            <person name="Badalamenti J.P."/>
            <person name="Herman A."/>
            <person name="Mangelson H."/>
            <person name="Liachko I."/>
            <person name="Sullivan S."/>
            <person name="Sone E.D."/>
            <person name="Koren S."/>
            <person name="Silverstein K.A.T."/>
            <person name="Beckman K.B."/>
            <person name="Gohl D.M."/>
        </authorList>
    </citation>
    <scope>NUCLEOTIDE SEQUENCE</scope>
    <source>
        <strain evidence="6">Duluth1</strain>
        <tissue evidence="6">Whole animal</tissue>
    </source>
</reference>
<dbReference type="Proteomes" id="UP000828390">
    <property type="component" value="Unassembled WGS sequence"/>
</dbReference>
<dbReference type="InterPro" id="IPR003591">
    <property type="entry name" value="Leu-rich_rpt_typical-subtyp"/>
</dbReference>
<evidence type="ECO:0000313" key="7">
    <source>
        <dbReference type="Proteomes" id="UP000828390"/>
    </source>
</evidence>
<dbReference type="InterPro" id="IPR050541">
    <property type="entry name" value="LRR_TM_domain-containing"/>
</dbReference>
<sequence length="103" mass="11163">MSTCKAFVLAVILALCTGISSGQCPANCTCTGTAVRCIGQQLSTIPLSLPDATLLDLSNNMLASLPDDAFKDWQNLTELNLEYNRLRNISQATFRGLTKLRIL</sequence>
<keyword evidence="1" id="KW-0433">Leucine-rich repeat</keyword>
<dbReference type="SMART" id="SM00013">
    <property type="entry name" value="LRRNT"/>
    <property type="match status" value="1"/>
</dbReference>
<feature type="chain" id="PRO_5038941857" description="LRRNT domain-containing protein" evidence="4">
    <location>
        <begin position="23"/>
        <end position="103"/>
    </location>
</feature>
<dbReference type="GO" id="GO:0005886">
    <property type="term" value="C:plasma membrane"/>
    <property type="evidence" value="ECO:0007669"/>
    <property type="project" value="TreeGrafter"/>
</dbReference>
<dbReference type="PANTHER" id="PTHR24369:SF210">
    <property type="entry name" value="CHAOPTIN-RELATED"/>
    <property type="match status" value="1"/>
</dbReference>
<keyword evidence="3" id="KW-0677">Repeat</keyword>
<dbReference type="Pfam" id="PF13855">
    <property type="entry name" value="LRR_8"/>
    <property type="match status" value="1"/>
</dbReference>
<evidence type="ECO:0000256" key="3">
    <source>
        <dbReference type="ARBA" id="ARBA00022737"/>
    </source>
</evidence>
<evidence type="ECO:0000256" key="2">
    <source>
        <dbReference type="ARBA" id="ARBA00022729"/>
    </source>
</evidence>
<dbReference type="InterPro" id="IPR032675">
    <property type="entry name" value="LRR_dom_sf"/>
</dbReference>
<evidence type="ECO:0000256" key="1">
    <source>
        <dbReference type="ARBA" id="ARBA00022614"/>
    </source>
</evidence>
<dbReference type="EMBL" id="JAIWYP010000010">
    <property type="protein sequence ID" value="KAH3748825.1"/>
    <property type="molecule type" value="Genomic_DNA"/>
</dbReference>
<name>A0A9D4I5C5_DREPO</name>
<dbReference type="AlphaFoldDB" id="A0A9D4I5C5"/>
<proteinExistence type="predicted"/>